<evidence type="ECO:0000313" key="7">
    <source>
        <dbReference type="Proteomes" id="UP000515151"/>
    </source>
</evidence>
<dbReference type="GO" id="GO:0020037">
    <property type="term" value="F:heme binding"/>
    <property type="evidence" value="ECO:0007669"/>
    <property type="project" value="InterPro"/>
</dbReference>
<keyword evidence="6" id="KW-0503">Monooxygenase</keyword>
<dbReference type="InterPro" id="IPR050651">
    <property type="entry name" value="Plant_Cytochrome_P450_Monoox"/>
</dbReference>
<protein>
    <submittedName>
        <fullName evidence="8">Xanthotoxin 5-hydroxylase CYP82C2-like</fullName>
    </submittedName>
</protein>
<dbReference type="GO" id="GO:0005506">
    <property type="term" value="F:iron ion binding"/>
    <property type="evidence" value="ECO:0007669"/>
    <property type="project" value="InterPro"/>
</dbReference>
<accession>A0A6P8D090</accession>
<keyword evidence="2" id="KW-0349">Heme</keyword>
<dbReference type="SUPFAM" id="SSF48264">
    <property type="entry name" value="Cytochrome P450"/>
    <property type="match status" value="1"/>
</dbReference>
<dbReference type="Gene3D" id="1.10.630.10">
    <property type="entry name" value="Cytochrome P450"/>
    <property type="match status" value="1"/>
</dbReference>
<keyword evidence="5" id="KW-0408">Iron</keyword>
<name>A0A6P8D090_PUNGR</name>
<dbReference type="InterPro" id="IPR036396">
    <property type="entry name" value="Cyt_P450_sf"/>
</dbReference>
<dbReference type="OrthoDB" id="1470350at2759"/>
<reference evidence="8" key="2">
    <citation type="submission" date="2025-08" db="UniProtKB">
        <authorList>
            <consortium name="RefSeq"/>
        </authorList>
    </citation>
    <scope>IDENTIFICATION</scope>
    <source>
        <tissue evidence="8">Leaf</tissue>
    </source>
</reference>
<evidence type="ECO:0000256" key="4">
    <source>
        <dbReference type="ARBA" id="ARBA00023002"/>
    </source>
</evidence>
<gene>
    <name evidence="8" type="primary">LOC116200327</name>
</gene>
<dbReference type="RefSeq" id="XP_031387046.1">
    <property type="nucleotide sequence ID" value="XM_031531186.1"/>
</dbReference>
<comment type="similarity">
    <text evidence="1">Belongs to the cytochrome P450 family.</text>
</comment>
<evidence type="ECO:0000256" key="1">
    <source>
        <dbReference type="ARBA" id="ARBA00010617"/>
    </source>
</evidence>
<dbReference type="GeneID" id="116200327"/>
<evidence type="ECO:0000313" key="8">
    <source>
        <dbReference type="RefSeq" id="XP_031387046.1"/>
    </source>
</evidence>
<proteinExistence type="inferred from homology"/>
<dbReference type="PANTHER" id="PTHR47947:SF29">
    <property type="entry name" value="CYTOCHROME P450 CYP82D47-LIKE"/>
    <property type="match status" value="1"/>
</dbReference>
<keyword evidence="7" id="KW-1185">Reference proteome</keyword>
<dbReference type="GO" id="GO:0016705">
    <property type="term" value="F:oxidoreductase activity, acting on paired donors, with incorporation or reduction of molecular oxygen"/>
    <property type="evidence" value="ECO:0007669"/>
    <property type="project" value="InterPro"/>
</dbReference>
<keyword evidence="3" id="KW-0479">Metal-binding</keyword>
<dbReference type="PANTHER" id="PTHR47947">
    <property type="entry name" value="CYTOCHROME P450 82C3-RELATED"/>
    <property type="match status" value="1"/>
</dbReference>
<dbReference type="GO" id="GO:0004497">
    <property type="term" value="F:monooxygenase activity"/>
    <property type="evidence" value="ECO:0007669"/>
    <property type="project" value="UniProtKB-KW"/>
</dbReference>
<reference evidence="7" key="1">
    <citation type="journal article" date="2020" name="Plant Biotechnol. J.">
        <title>The pomegranate (Punica granatum L.) draft genome dissects genetic divergence between soft- and hard-seeded cultivars.</title>
        <authorList>
            <person name="Luo X."/>
            <person name="Li H."/>
            <person name="Wu Z."/>
            <person name="Yao W."/>
            <person name="Zhao P."/>
            <person name="Cao D."/>
            <person name="Yu H."/>
            <person name="Li K."/>
            <person name="Poudel K."/>
            <person name="Zhao D."/>
            <person name="Zhang F."/>
            <person name="Xia X."/>
            <person name="Chen L."/>
            <person name="Wang Q."/>
            <person name="Jing D."/>
            <person name="Cao S."/>
        </authorList>
    </citation>
    <scope>NUCLEOTIDE SEQUENCE [LARGE SCALE GENOMIC DNA]</scope>
    <source>
        <strain evidence="7">cv. Tunisia</strain>
    </source>
</reference>
<sequence>MVVLTRAFVTAAQPPRPLREAQDELDLHVRRHRPIKESDTENLVFLQAAVKETTQLYPPVWPDPGEFKPERFLTERPIRMWTLGARALSYCRSGPGGGLVPGSALGFEVSMVGNANLDMNESSSLTN</sequence>
<evidence type="ECO:0000256" key="5">
    <source>
        <dbReference type="ARBA" id="ARBA00023004"/>
    </source>
</evidence>
<dbReference type="SMR" id="A0A6P8D090"/>
<organism evidence="7 8">
    <name type="scientific">Punica granatum</name>
    <name type="common">Pomegranate</name>
    <dbReference type="NCBI Taxonomy" id="22663"/>
    <lineage>
        <taxon>Eukaryota</taxon>
        <taxon>Viridiplantae</taxon>
        <taxon>Streptophyta</taxon>
        <taxon>Embryophyta</taxon>
        <taxon>Tracheophyta</taxon>
        <taxon>Spermatophyta</taxon>
        <taxon>Magnoliopsida</taxon>
        <taxon>eudicotyledons</taxon>
        <taxon>Gunneridae</taxon>
        <taxon>Pentapetalae</taxon>
        <taxon>rosids</taxon>
        <taxon>malvids</taxon>
        <taxon>Myrtales</taxon>
        <taxon>Lythraceae</taxon>
        <taxon>Punica</taxon>
    </lineage>
</organism>
<evidence type="ECO:0000256" key="3">
    <source>
        <dbReference type="ARBA" id="ARBA00022723"/>
    </source>
</evidence>
<keyword evidence="4" id="KW-0560">Oxidoreductase</keyword>
<dbReference type="Proteomes" id="UP000515151">
    <property type="component" value="Chromosome 3"/>
</dbReference>
<evidence type="ECO:0000256" key="6">
    <source>
        <dbReference type="ARBA" id="ARBA00023033"/>
    </source>
</evidence>
<evidence type="ECO:0000256" key="2">
    <source>
        <dbReference type="ARBA" id="ARBA00022617"/>
    </source>
</evidence>
<dbReference type="AlphaFoldDB" id="A0A6P8D090"/>